<dbReference type="Gene3D" id="3.10.20.370">
    <property type="match status" value="1"/>
</dbReference>
<protein>
    <recommendedName>
        <fullName evidence="2">Reverse transcriptase/retrotransposon-derived protein RNase H-like domain-containing protein</fullName>
    </recommendedName>
</protein>
<name>A0A5N5N9D2_9ROSI</name>
<evidence type="ECO:0000313" key="4">
    <source>
        <dbReference type="Proteomes" id="UP000326939"/>
    </source>
</evidence>
<feature type="region of interest" description="Disordered" evidence="1">
    <location>
        <begin position="307"/>
        <end position="338"/>
    </location>
</feature>
<feature type="domain" description="Reverse transcriptase/retrotransposon-derived protein RNase H-like" evidence="2">
    <location>
        <begin position="194"/>
        <end position="287"/>
    </location>
</feature>
<proteinExistence type="predicted"/>
<dbReference type="Pfam" id="PF17919">
    <property type="entry name" value="RT_RNaseH_2"/>
    <property type="match status" value="1"/>
</dbReference>
<reference evidence="4" key="1">
    <citation type="journal article" date="2019" name="Gigascience">
        <title>De novo genome assembly of the endangered Acer yangbiense, a plant species with extremely small populations endemic to Yunnan Province, China.</title>
        <authorList>
            <person name="Yang J."/>
            <person name="Wariss H.M."/>
            <person name="Tao L."/>
            <person name="Zhang R."/>
            <person name="Yun Q."/>
            <person name="Hollingsworth P."/>
            <person name="Dao Z."/>
            <person name="Luo G."/>
            <person name="Guo H."/>
            <person name="Ma Y."/>
            <person name="Sun W."/>
        </authorList>
    </citation>
    <scope>NUCLEOTIDE SEQUENCE [LARGE SCALE GENOMIC DNA]</scope>
    <source>
        <strain evidence="4">cv. br00</strain>
    </source>
</reference>
<comment type="caution">
    <text evidence="3">The sequence shown here is derived from an EMBL/GenBank/DDBJ whole genome shotgun (WGS) entry which is preliminary data.</text>
</comment>
<dbReference type="Gene3D" id="3.30.70.270">
    <property type="match status" value="1"/>
</dbReference>
<dbReference type="PANTHER" id="PTHR33064">
    <property type="entry name" value="POL PROTEIN"/>
    <property type="match status" value="1"/>
</dbReference>
<dbReference type="InterPro" id="IPR041577">
    <property type="entry name" value="RT_RNaseH_2"/>
</dbReference>
<dbReference type="AlphaFoldDB" id="A0A5N5N9D2"/>
<feature type="compositionally biased region" description="Basic and acidic residues" evidence="1">
    <location>
        <begin position="319"/>
        <end position="328"/>
    </location>
</feature>
<keyword evidence="4" id="KW-1185">Reference proteome</keyword>
<dbReference type="InterPro" id="IPR043502">
    <property type="entry name" value="DNA/RNA_pol_sf"/>
</dbReference>
<evidence type="ECO:0000313" key="3">
    <source>
        <dbReference type="EMBL" id="KAB5563692.1"/>
    </source>
</evidence>
<evidence type="ECO:0000259" key="2">
    <source>
        <dbReference type="Pfam" id="PF17919"/>
    </source>
</evidence>
<dbReference type="PANTHER" id="PTHR33064:SF37">
    <property type="entry name" value="RIBONUCLEASE H"/>
    <property type="match status" value="1"/>
</dbReference>
<gene>
    <name evidence="3" type="ORF">DKX38_003746</name>
</gene>
<dbReference type="Proteomes" id="UP000326939">
    <property type="component" value="Chromosome 3"/>
</dbReference>
<accession>A0A5N5N9D2</accession>
<dbReference type="FunFam" id="3.30.70.270:FF:000020">
    <property type="entry name" value="Transposon Tf2-6 polyprotein-like Protein"/>
    <property type="match status" value="1"/>
</dbReference>
<organism evidence="3 4">
    <name type="scientific">Salix brachista</name>
    <dbReference type="NCBI Taxonomy" id="2182728"/>
    <lineage>
        <taxon>Eukaryota</taxon>
        <taxon>Viridiplantae</taxon>
        <taxon>Streptophyta</taxon>
        <taxon>Embryophyta</taxon>
        <taxon>Tracheophyta</taxon>
        <taxon>Spermatophyta</taxon>
        <taxon>Magnoliopsida</taxon>
        <taxon>eudicotyledons</taxon>
        <taxon>Gunneridae</taxon>
        <taxon>Pentapetalae</taxon>
        <taxon>rosids</taxon>
        <taxon>fabids</taxon>
        <taxon>Malpighiales</taxon>
        <taxon>Salicaceae</taxon>
        <taxon>Saliceae</taxon>
        <taxon>Salix</taxon>
    </lineage>
</organism>
<dbReference type="SUPFAM" id="SSF56672">
    <property type="entry name" value="DNA/RNA polymerases"/>
    <property type="match status" value="1"/>
</dbReference>
<evidence type="ECO:0000256" key="1">
    <source>
        <dbReference type="SAM" id="MobiDB-lite"/>
    </source>
</evidence>
<sequence>MSDALISLDVAREDPFLTAAVVSMHVHRVAFSESAGKTQSLLHGKERGSFQSPGKEKKERVVAGEGERVGAAMMVRWLSLLSAAAVGAEGRHCFLAVGATDVAEGDKREGWLLRGLLLLLGSTVVKYLGHVINNDGVSVDPDKIQSVVSWPTPMTTKAIRGFLGLAGYYRKFIQHFGGIAAPMTKLITNEKFQWTEEAEAAFNRLKKALTSLPTLCLPDFSQPFVVECDACGTGIGAVLTQHSHPVAYFSAALKGSSLALSTYEKEMLAIVKAIRRWRHYLLGKPFIQGTCESEENGMDDRQKVTIPDSLGKRHLNTAKKSDEKHGRESLSSQGSDNIHEVGEWKEATQFFELVRTNVPRKVVDLANNDNCFMQNTNITAEVRK</sequence>
<dbReference type="CDD" id="cd09274">
    <property type="entry name" value="RNase_HI_RT_Ty3"/>
    <property type="match status" value="1"/>
</dbReference>
<dbReference type="EMBL" id="VDCV01000003">
    <property type="protein sequence ID" value="KAB5563692.1"/>
    <property type="molecule type" value="Genomic_DNA"/>
</dbReference>
<dbReference type="InterPro" id="IPR043128">
    <property type="entry name" value="Rev_trsase/Diguanyl_cyclase"/>
</dbReference>
<dbReference type="InterPro" id="IPR051320">
    <property type="entry name" value="Viral_Replic_Matur_Polypro"/>
</dbReference>